<dbReference type="GO" id="GO:0020037">
    <property type="term" value="F:heme binding"/>
    <property type="evidence" value="ECO:0007669"/>
    <property type="project" value="InterPro"/>
</dbReference>
<dbReference type="InterPro" id="IPR002401">
    <property type="entry name" value="Cyt_P450_E_grp-I"/>
</dbReference>
<dbReference type="GO" id="GO:0005789">
    <property type="term" value="C:endoplasmic reticulum membrane"/>
    <property type="evidence" value="ECO:0007669"/>
    <property type="project" value="UniProtKB-SubCell"/>
</dbReference>
<evidence type="ECO:0000256" key="14">
    <source>
        <dbReference type="RuleBase" id="RU000461"/>
    </source>
</evidence>
<dbReference type="PROSITE" id="PS00086">
    <property type="entry name" value="CYTOCHROME_P450"/>
    <property type="match status" value="1"/>
</dbReference>
<keyword evidence="7" id="KW-0256">Endoplasmic reticulum</keyword>
<comment type="caution">
    <text evidence="16">The sequence shown here is derived from an EMBL/GenBank/DDBJ whole genome shotgun (WGS) entry which is preliminary data.</text>
</comment>
<dbReference type="Gene3D" id="1.10.630.10">
    <property type="entry name" value="Cytochrome P450"/>
    <property type="match status" value="1"/>
</dbReference>
<comment type="similarity">
    <text evidence="4 14">Belongs to the cytochrome P450 family.</text>
</comment>
<evidence type="ECO:0000256" key="7">
    <source>
        <dbReference type="ARBA" id="ARBA00022824"/>
    </source>
</evidence>
<keyword evidence="9 14" id="KW-0560">Oxidoreductase</keyword>
<evidence type="ECO:0000256" key="11">
    <source>
        <dbReference type="ARBA" id="ARBA00023033"/>
    </source>
</evidence>
<gene>
    <name evidence="16" type="ORF">RUM43_011247</name>
</gene>
<organism evidence="16 17">
    <name type="scientific">Polyplax serrata</name>
    <name type="common">Common mouse louse</name>
    <dbReference type="NCBI Taxonomy" id="468196"/>
    <lineage>
        <taxon>Eukaryota</taxon>
        <taxon>Metazoa</taxon>
        <taxon>Ecdysozoa</taxon>
        <taxon>Arthropoda</taxon>
        <taxon>Hexapoda</taxon>
        <taxon>Insecta</taxon>
        <taxon>Pterygota</taxon>
        <taxon>Neoptera</taxon>
        <taxon>Paraneoptera</taxon>
        <taxon>Psocodea</taxon>
        <taxon>Troctomorpha</taxon>
        <taxon>Phthiraptera</taxon>
        <taxon>Anoplura</taxon>
        <taxon>Polyplacidae</taxon>
        <taxon>Polyplax</taxon>
    </lineage>
</organism>
<proteinExistence type="inferred from homology"/>
<evidence type="ECO:0000256" key="6">
    <source>
        <dbReference type="ARBA" id="ARBA00022723"/>
    </source>
</evidence>
<dbReference type="CDD" id="cd11056">
    <property type="entry name" value="CYP6-like"/>
    <property type="match status" value="1"/>
</dbReference>
<keyword evidence="5 13" id="KW-0349">Heme</keyword>
<dbReference type="InterPro" id="IPR001128">
    <property type="entry name" value="Cyt_P450"/>
</dbReference>
<evidence type="ECO:0000256" key="3">
    <source>
        <dbReference type="ARBA" id="ARBA00004406"/>
    </source>
</evidence>
<comment type="subcellular location">
    <subcellularLocation>
        <location evidence="3">Endoplasmic reticulum membrane</location>
        <topology evidence="3">Peripheral membrane protein</topology>
    </subcellularLocation>
    <subcellularLocation>
        <location evidence="2">Microsome membrane</location>
        <topology evidence="2">Peripheral membrane protein</topology>
    </subcellularLocation>
</comment>
<evidence type="ECO:0000256" key="12">
    <source>
        <dbReference type="ARBA" id="ARBA00023136"/>
    </source>
</evidence>
<comment type="cofactor">
    <cofactor evidence="1 13">
        <name>heme</name>
        <dbReference type="ChEBI" id="CHEBI:30413"/>
    </cofactor>
</comment>
<dbReference type="GO" id="GO:0005506">
    <property type="term" value="F:iron ion binding"/>
    <property type="evidence" value="ECO:0007669"/>
    <property type="project" value="InterPro"/>
</dbReference>
<evidence type="ECO:0000313" key="16">
    <source>
        <dbReference type="EMBL" id="KAK6620948.1"/>
    </source>
</evidence>
<feature type="binding site" description="axial binding residue" evidence="13">
    <location>
        <position position="490"/>
    </location>
    <ligand>
        <name>heme</name>
        <dbReference type="ChEBI" id="CHEBI:30413"/>
    </ligand>
    <ligandPart>
        <name>Fe</name>
        <dbReference type="ChEBI" id="CHEBI:18248"/>
    </ligandPart>
</feature>
<keyword evidence="12" id="KW-0472">Membrane</keyword>
<sequence>MFDLGTIVLFLCLTILFYVFANNNNNYWKDRNVPFIPPLPLLGNLKPLIFMEKSLGDFMADLHNSVHAAGQKFVGIYLFRNEPAILVRDPELVKHILIKDFEHFTDRNVVCDEKRDPIGFNIMFNLEGQKWKFIRTKLSPTFTAGKMKQMFTIVKEKADGLLNFLDQKVEKDKNSDKHSAIIESKSVMAKFTVDVISSCAFGINVNSFSEMKSEFSDLASNIFHTSLRRAIDWRAIFFIHSLVKLFKCNLVGQEGNAFFTKVFRDTLQERENRKIFRNDFMDMLINLKNEQAEKLKNKTEGYEQEIYSAFVTAYLKVVLHQFAEFDGDLLLAQSMVFFVAGFETNSTTISMALYELAIQPHIQNKLRAEILENMKSNGGELTYDGISEMKYLGMVVSGSIGLPFGAETLRKYPPLPFLGRTCTKDYKLPGTDVTIKKGTQVLISLFKGLHYDPEQFPLPEHFNPERFSPENKGSIHPCANIPFGEGPRICIGMRFGYMAVKTGLSLILSRFKIELCEETPIPLEIENRALMLTVKGGNNLKFVKL</sequence>
<keyword evidence="10 13" id="KW-0408">Iron</keyword>
<dbReference type="Proteomes" id="UP001372834">
    <property type="component" value="Unassembled WGS sequence"/>
</dbReference>
<evidence type="ECO:0000256" key="15">
    <source>
        <dbReference type="SAM" id="SignalP"/>
    </source>
</evidence>
<evidence type="ECO:0000256" key="5">
    <source>
        <dbReference type="ARBA" id="ARBA00022617"/>
    </source>
</evidence>
<evidence type="ECO:0000256" key="1">
    <source>
        <dbReference type="ARBA" id="ARBA00001971"/>
    </source>
</evidence>
<dbReference type="PANTHER" id="PTHR24292">
    <property type="entry name" value="CYTOCHROME P450"/>
    <property type="match status" value="1"/>
</dbReference>
<dbReference type="InterPro" id="IPR017972">
    <property type="entry name" value="Cyt_P450_CS"/>
</dbReference>
<dbReference type="InterPro" id="IPR050476">
    <property type="entry name" value="Insect_CytP450_Detox"/>
</dbReference>
<dbReference type="FunFam" id="1.10.630.10:FF:000042">
    <property type="entry name" value="Cytochrome P450"/>
    <property type="match status" value="1"/>
</dbReference>
<keyword evidence="6 13" id="KW-0479">Metal-binding</keyword>
<dbReference type="GO" id="GO:0004497">
    <property type="term" value="F:monooxygenase activity"/>
    <property type="evidence" value="ECO:0007669"/>
    <property type="project" value="UniProtKB-KW"/>
</dbReference>
<evidence type="ECO:0000256" key="10">
    <source>
        <dbReference type="ARBA" id="ARBA00023004"/>
    </source>
</evidence>
<dbReference type="PRINTS" id="PR00463">
    <property type="entry name" value="EP450I"/>
</dbReference>
<evidence type="ECO:0000256" key="9">
    <source>
        <dbReference type="ARBA" id="ARBA00023002"/>
    </source>
</evidence>
<evidence type="ECO:0000313" key="17">
    <source>
        <dbReference type="Proteomes" id="UP001372834"/>
    </source>
</evidence>
<keyword evidence="11 14" id="KW-0503">Monooxygenase</keyword>
<accession>A0AAN8P4W1</accession>
<keyword evidence="8" id="KW-0492">Microsome</keyword>
<dbReference type="Pfam" id="PF00067">
    <property type="entry name" value="p450"/>
    <property type="match status" value="1"/>
</dbReference>
<evidence type="ECO:0000256" key="13">
    <source>
        <dbReference type="PIRSR" id="PIRSR602401-1"/>
    </source>
</evidence>
<dbReference type="InterPro" id="IPR036396">
    <property type="entry name" value="Cyt_P450_sf"/>
</dbReference>
<protein>
    <recommendedName>
        <fullName evidence="18">Cytochrome P450</fullName>
    </recommendedName>
</protein>
<dbReference type="PANTHER" id="PTHR24292:SF45">
    <property type="entry name" value="CYTOCHROME P450 6G1-RELATED"/>
    <property type="match status" value="1"/>
</dbReference>
<feature type="signal peptide" evidence="15">
    <location>
        <begin position="1"/>
        <end position="21"/>
    </location>
</feature>
<dbReference type="PRINTS" id="PR00385">
    <property type="entry name" value="P450"/>
</dbReference>
<reference evidence="16 17" key="1">
    <citation type="submission" date="2023-10" db="EMBL/GenBank/DDBJ databases">
        <title>Genomes of two closely related lineages of the louse Polyplax serrata with different host specificities.</title>
        <authorList>
            <person name="Martinu J."/>
            <person name="Tarabai H."/>
            <person name="Stefka J."/>
            <person name="Hypsa V."/>
        </authorList>
    </citation>
    <scope>NUCLEOTIDE SEQUENCE [LARGE SCALE GENOMIC DNA]</scope>
    <source>
        <strain evidence="16">HR10_N</strain>
    </source>
</reference>
<dbReference type="SUPFAM" id="SSF48264">
    <property type="entry name" value="Cytochrome P450"/>
    <property type="match status" value="1"/>
</dbReference>
<feature type="chain" id="PRO_5042908166" description="Cytochrome P450" evidence="15">
    <location>
        <begin position="22"/>
        <end position="545"/>
    </location>
</feature>
<dbReference type="AlphaFoldDB" id="A0AAN8P4W1"/>
<name>A0AAN8P4W1_POLSC</name>
<dbReference type="EMBL" id="JAWJWE010000039">
    <property type="protein sequence ID" value="KAK6620948.1"/>
    <property type="molecule type" value="Genomic_DNA"/>
</dbReference>
<evidence type="ECO:0008006" key="18">
    <source>
        <dbReference type="Google" id="ProtNLM"/>
    </source>
</evidence>
<evidence type="ECO:0000256" key="8">
    <source>
        <dbReference type="ARBA" id="ARBA00022848"/>
    </source>
</evidence>
<evidence type="ECO:0000256" key="4">
    <source>
        <dbReference type="ARBA" id="ARBA00010617"/>
    </source>
</evidence>
<evidence type="ECO:0000256" key="2">
    <source>
        <dbReference type="ARBA" id="ARBA00004174"/>
    </source>
</evidence>
<keyword evidence="15" id="KW-0732">Signal</keyword>
<dbReference type="GO" id="GO:0016705">
    <property type="term" value="F:oxidoreductase activity, acting on paired donors, with incorporation or reduction of molecular oxygen"/>
    <property type="evidence" value="ECO:0007669"/>
    <property type="project" value="InterPro"/>
</dbReference>